<dbReference type="PANTHER" id="PTHR11575:SF23">
    <property type="entry name" value="5-NUCLEOTIDASE FAMILY PROTEIN"/>
    <property type="match status" value="1"/>
</dbReference>
<dbReference type="STRING" id="81857.IV38_GL002139"/>
<dbReference type="InterPro" id="IPR006179">
    <property type="entry name" value="5_nucleotidase/apyrase"/>
</dbReference>
<keyword evidence="1" id="KW-0732">Signal</keyword>
<name>A0A0R2FRX3_9LACO</name>
<dbReference type="InterPro" id="IPR006146">
    <property type="entry name" value="5'-Nucleotdase_CS"/>
</dbReference>
<dbReference type="EMBL" id="JQAT01000008">
    <property type="protein sequence ID" value="KRN27485.1"/>
    <property type="molecule type" value="Genomic_DNA"/>
</dbReference>
<dbReference type="Gene3D" id="3.60.21.10">
    <property type="match status" value="1"/>
</dbReference>
<dbReference type="Gene3D" id="3.90.780.10">
    <property type="entry name" value="5'-Nucleotidase, C-terminal domain"/>
    <property type="match status" value="1"/>
</dbReference>
<keyword evidence="2" id="KW-0547">Nucleotide-binding</keyword>
<dbReference type="PRINTS" id="PR01607">
    <property type="entry name" value="APYRASEFAMLY"/>
</dbReference>
<proteinExistence type="inferred from homology"/>
<evidence type="ECO:0000313" key="5">
    <source>
        <dbReference type="EMBL" id="KRN27485.1"/>
    </source>
</evidence>
<evidence type="ECO:0000313" key="7">
    <source>
        <dbReference type="Proteomes" id="UP000051645"/>
    </source>
</evidence>
<dbReference type="InterPro" id="IPR004843">
    <property type="entry name" value="Calcineurin-like_PHP"/>
</dbReference>
<dbReference type="Proteomes" id="UP000051645">
    <property type="component" value="Unassembled WGS sequence"/>
</dbReference>
<dbReference type="RefSeq" id="WP_057769501.1">
    <property type="nucleotide sequence ID" value="NZ_JQAT01000008.1"/>
</dbReference>
<evidence type="ECO:0000259" key="3">
    <source>
        <dbReference type="Pfam" id="PF00149"/>
    </source>
</evidence>
<evidence type="ECO:0000313" key="8">
    <source>
        <dbReference type="Proteomes" id="UP000051751"/>
    </source>
</evidence>
<dbReference type="EMBL" id="JQAZ01000004">
    <property type="protein sequence ID" value="KRN31318.1"/>
    <property type="molecule type" value="Genomic_DNA"/>
</dbReference>
<evidence type="ECO:0000256" key="2">
    <source>
        <dbReference type="RuleBase" id="RU362119"/>
    </source>
</evidence>
<dbReference type="AlphaFoldDB" id="A0A0R2FRX3"/>
<dbReference type="SUPFAM" id="SSF56300">
    <property type="entry name" value="Metallo-dependent phosphatases"/>
    <property type="match status" value="1"/>
</dbReference>
<keyword evidence="2" id="KW-0378">Hydrolase</keyword>
<feature type="domain" description="Calcineurin-like phosphoesterase" evidence="3">
    <location>
        <begin position="5"/>
        <end position="205"/>
    </location>
</feature>
<dbReference type="InterPro" id="IPR008334">
    <property type="entry name" value="5'-Nucleotdase_C"/>
</dbReference>
<dbReference type="Pfam" id="PF02872">
    <property type="entry name" value="5_nucleotid_C"/>
    <property type="match status" value="1"/>
</dbReference>
<dbReference type="SUPFAM" id="SSF55816">
    <property type="entry name" value="5'-nucleotidase (syn. UDP-sugar hydrolase), C-terminal domain"/>
    <property type="match status" value="1"/>
</dbReference>
<dbReference type="PANTHER" id="PTHR11575">
    <property type="entry name" value="5'-NUCLEOTIDASE-RELATED"/>
    <property type="match status" value="1"/>
</dbReference>
<reference evidence="7 8" key="1">
    <citation type="journal article" date="2015" name="Genome Announc.">
        <title>Expanding the biotechnology potential of lactobacilli through comparative genomics of 213 strains and associated genera.</title>
        <authorList>
            <person name="Sun Z."/>
            <person name="Harris H.M."/>
            <person name="McCann A."/>
            <person name="Guo C."/>
            <person name="Argimon S."/>
            <person name="Zhang W."/>
            <person name="Yang X."/>
            <person name="Jeffery I.B."/>
            <person name="Cooney J.C."/>
            <person name="Kagawa T.F."/>
            <person name="Liu W."/>
            <person name="Song Y."/>
            <person name="Salvetti E."/>
            <person name="Wrobel A."/>
            <person name="Rasinkangas P."/>
            <person name="Parkhill J."/>
            <person name="Rea M.C."/>
            <person name="O'Sullivan O."/>
            <person name="Ritari J."/>
            <person name="Douillard F.P."/>
            <person name="Paul Ross R."/>
            <person name="Yang R."/>
            <person name="Briner A.E."/>
            <person name="Felis G.E."/>
            <person name="de Vos W.M."/>
            <person name="Barrangou R."/>
            <person name="Klaenhammer T.R."/>
            <person name="Caufield P.W."/>
            <person name="Cui Y."/>
            <person name="Zhang H."/>
            <person name="O'Toole P.W."/>
        </authorList>
    </citation>
    <scope>NUCLEOTIDE SEQUENCE [LARGE SCALE GENOMIC DNA]</scope>
    <source>
        <strain evidence="5 8">ATCC BAA-66</strain>
        <strain evidence="6 7">DSM 13344</strain>
    </source>
</reference>
<dbReference type="Pfam" id="PF00149">
    <property type="entry name" value="Metallophos"/>
    <property type="match status" value="1"/>
</dbReference>
<evidence type="ECO:0000256" key="1">
    <source>
        <dbReference type="ARBA" id="ARBA00022729"/>
    </source>
</evidence>
<dbReference type="InterPro" id="IPR011240">
    <property type="entry name" value="Pesterase_YunD"/>
</dbReference>
<gene>
    <name evidence="5" type="ORF">IV38_GL002139</name>
    <name evidence="6" type="ORF">IV40_GL001311</name>
</gene>
<keyword evidence="7" id="KW-1185">Reference proteome</keyword>
<evidence type="ECO:0000313" key="6">
    <source>
        <dbReference type="EMBL" id="KRN31318.1"/>
    </source>
</evidence>
<comment type="caution">
    <text evidence="5">The sequence shown here is derived from an EMBL/GenBank/DDBJ whole genome shotgun (WGS) entry which is preliminary data.</text>
</comment>
<dbReference type="PATRIC" id="fig|81857.3.peg.2189"/>
<dbReference type="InterPro" id="IPR029052">
    <property type="entry name" value="Metallo-depent_PP-like"/>
</dbReference>
<dbReference type="OrthoDB" id="9793179at2"/>
<dbReference type="GO" id="GO:0009166">
    <property type="term" value="P:nucleotide catabolic process"/>
    <property type="evidence" value="ECO:0007669"/>
    <property type="project" value="InterPro"/>
</dbReference>
<organism evidence="5 8">
    <name type="scientific">Lactobacillus selangorensis</name>
    <dbReference type="NCBI Taxonomy" id="81857"/>
    <lineage>
        <taxon>Bacteria</taxon>
        <taxon>Bacillati</taxon>
        <taxon>Bacillota</taxon>
        <taxon>Bacilli</taxon>
        <taxon>Lactobacillales</taxon>
        <taxon>Lactobacillaceae</taxon>
        <taxon>Lactobacillus</taxon>
    </lineage>
</organism>
<dbReference type="GO" id="GO:0000166">
    <property type="term" value="F:nucleotide binding"/>
    <property type="evidence" value="ECO:0007669"/>
    <property type="project" value="UniProtKB-KW"/>
</dbReference>
<evidence type="ECO:0000259" key="4">
    <source>
        <dbReference type="Pfam" id="PF02872"/>
    </source>
</evidence>
<dbReference type="GO" id="GO:0030288">
    <property type="term" value="C:outer membrane-bounded periplasmic space"/>
    <property type="evidence" value="ECO:0007669"/>
    <property type="project" value="TreeGrafter"/>
</dbReference>
<dbReference type="GO" id="GO:0008253">
    <property type="term" value="F:5'-nucleotidase activity"/>
    <property type="evidence" value="ECO:0007669"/>
    <property type="project" value="TreeGrafter"/>
</dbReference>
<dbReference type="Proteomes" id="UP000051751">
    <property type="component" value="Unassembled WGS sequence"/>
</dbReference>
<protein>
    <submittedName>
        <fullName evidence="5">Uncharacterized protein</fullName>
    </submittedName>
</protein>
<dbReference type="PIRSF" id="PIRSF036361">
    <property type="entry name" value="YunD"/>
    <property type="match status" value="1"/>
</dbReference>
<dbReference type="CDD" id="cd00845">
    <property type="entry name" value="MPP_UshA_N_like"/>
    <property type="match status" value="1"/>
</dbReference>
<accession>A0A0R2FRX3</accession>
<dbReference type="GO" id="GO:0008768">
    <property type="term" value="F:UDP-sugar diphosphatase activity"/>
    <property type="evidence" value="ECO:0007669"/>
    <property type="project" value="TreeGrafter"/>
</dbReference>
<dbReference type="PROSITE" id="PS00785">
    <property type="entry name" value="5_NUCLEOTIDASE_1"/>
    <property type="match status" value="1"/>
</dbReference>
<sequence length="459" mass="52069">METIHILHTNDLHSHFENWPQIRHFLHQRQHQFKARHETTLTFDIGDAMDRVHPLTEATNGQINTELLNDGNYDAVTIGNNEGIGNSHDQLEHLYDKADFPVLLANLFDKKTGQLADFAKPYQIVTSEQGTRIAMIGLTAPFFLTYEPNGWHPKVVQEVLPPLLKKLQGQYDILVILSHLGLPMDRYMAKHYPEINVICGGHTHHLLPDGEVDGTTLLTAAEKYGHYVGEITLQLNEQHQIVSEEATTHLTEKLPQEASDAAEITGYLEKGHELLAQDVLADLPEPLPIKHEGASPMIDTALEALCSEAHTDAAVLNTGLFLSSLPAGKVTRDDLHTQMPHPMHIIKVTLKGTDMWHLVMEMEKNRRYLLNFPMKGMGFRGKIFGDIRYRGIKYDAATRRVFWKDKPIDPEQTYTLATVDHYLFVPYFPTIEIVGNVEILFPGFLRDMVGRYLQKKFPA</sequence>
<dbReference type="GO" id="GO:0046872">
    <property type="term" value="F:metal ion binding"/>
    <property type="evidence" value="ECO:0007669"/>
    <property type="project" value="InterPro"/>
</dbReference>
<comment type="similarity">
    <text evidence="2">Belongs to the 5'-nucleotidase family.</text>
</comment>
<feature type="domain" description="5'-Nucleotidase C-terminal" evidence="4">
    <location>
        <begin position="294"/>
        <end position="422"/>
    </location>
</feature>
<dbReference type="InterPro" id="IPR036907">
    <property type="entry name" value="5'-Nucleotdase_C_sf"/>
</dbReference>